<keyword evidence="5" id="KW-1185">Reference proteome</keyword>
<dbReference type="RefSeq" id="WP_106846079.1">
    <property type="nucleotide sequence ID" value="NZ_CP027792.1"/>
</dbReference>
<feature type="domain" description="Thioesterase" evidence="3">
    <location>
        <begin position="41"/>
        <end position="122"/>
    </location>
</feature>
<dbReference type="PANTHER" id="PTHR31793">
    <property type="entry name" value="4-HYDROXYBENZOYL-COA THIOESTERASE FAMILY MEMBER"/>
    <property type="match status" value="1"/>
</dbReference>
<organism evidence="4 5">
    <name type="scientific">Pulveribacter suum</name>
    <dbReference type="NCBI Taxonomy" id="2116657"/>
    <lineage>
        <taxon>Bacteria</taxon>
        <taxon>Pseudomonadati</taxon>
        <taxon>Pseudomonadota</taxon>
        <taxon>Betaproteobacteria</taxon>
        <taxon>Burkholderiales</taxon>
        <taxon>Comamonadaceae</taxon>
        <taxon>Pulveribacter</taxon>
    </lineage>
</organism>
<dbReference type="InterPro" id="IPR029069">
    <property type="entry name" value="HotDog_dom_sf"/>
</dbReference>
<dbReference type="SUPFAM" id="SSF54637">
    <property type="entry name" value="Thioesterase/thiol ester dehydrase-isomerase"/>
    <property type="match status" value="1"/>
</dbReference>
<dbReference type="Gene3D" id="3.10.129.10">
    <property type="entry name" value="Hotdog Thioesterase"/>
    <property type="match status" value="1"/>
</dbReference>
<dbReference type="Proteomes" id="UP000241829">
    <property type="component" value="Chromosome"/>
</dbReference>
<name>A0A2P1NKH0_9BURK</name>
<protein>
    <submittedName>
        <fullName evidence="4">Thioesterase</fullName>
    </submittedName>
</protein>
<dbReference type="CDD" id="cd00586">
    <property type="entry name" value="4HBT"/>
    <property type="match status" value="1"/>
</dbReference>
<dbReference type="InterPro" id="IPR050563">
    <property type="entry name" value="4-hydroxybenzoyl-CoA_TE"/>
</dbReference>
<dbReference type="Pfam" id="PF03061">
    <property type="entry name" value="4HBT"/>
    <property type="match status" value="1"/>
</dbReference>
<evidence type="ECO:0000256" key="1">
    <source>
        <dbReference type="ARBA" id="ARBA00005953"/>
    </source>
</evidence>
<gene>
    <name evidence="4" type="ORF">C7H73_07530</name>
</gene>
<evidence type="ECO:0000313" key="4">
    <source>
        <dbReference type="EMBL" id="AVP57526.1"/>
    </source>
</evidence>
<proteinExistence type="inferred from homology"/>
<comment type="similarity">
    <text evidence="1">Belongs to the 4-hydroxybenzoyl-CoA thioesterase family.</text>
</comment>
<dbReference type="AlphaFoldDB" id="A0A2P1NKH0"/>
<dbReference type="EMBL" id="CP027792">
    <property type="protein sequence ID" value="AVP57526.1"/>
    <property type="molecule type" value="Genomic_DNA"/>
</dbReference>
<evidence type="ECO:0000259" key="3">
    <source>
        <dbReference type="Pfam" id="PF03061"/>
    </source>
</evidence>
<sequence>MNASHSASASASLQARPMPQHRASYAAFRTIGSRWSDNDIYGHVNNVVYYAWFDTAVNGHLIEQGALDIHGGNTIGLVIETQCNYFAPLAFPQTVEAGLRVARLGTSSVRYEVGLFAQGEALSAACGHFIHVYVDRQDRRPRPLPARLLQVLQALQMPAAPQ</sequence>
<dbReference type="OrthoDB" id="9799036at2"/>
<reference evidence="5" key="1">
    <citation type="submission" date="2018-03" db="EMBL/GenBank/DDBJ databases">
        <title>Genome sequencing of Melaminivora sp. strain SC2-7.</title>
        <authorList>
            <person name="Kim S.-J."/>
            <person name="Heo J."/>
            <person name="Ahn J.-H."/>
            <person name="Kwon S.-W."/>
        </authorList>
    </citation>
    <scope>NUCLEOTIDE SEQUENCE [LARGE SCALE GENOMIC DNA]</scope>
    <source>
        <strain evidence="5">SC2-7</strain>
    </source>
</reference>
<dbReference type="InterPro" id="IPR006683">
    <property type="entry name" value="Thioestr_dom"/>
</dbReference>
<dbReference type="GO" id="GO:0047617">
    <property type="term" value="F:fatty acyl-CoA hydrolase activity"/>
    <property type="evidence" value="ECO:0007669"/>
    <property type="project" value="TreeGrafter"/>
</dbReference>
<dbReference type="PANTHER" id="PTHR31793:SF27">
    <property type="entry name" value="NOVEL THIOESTERASE SUPERFAMILY DOMAIN AND SAPOSIN A-TYPE DOMAIN CONTAINING PROTEIN (0610012H03RIK)"/>
    <property type="match status" value="1"/>
</dbReference>
<keyword evidence="2" id="KW-0378">Hydrolase</keyword>
<evidence type="ECO:0000313" key="5">
    <source>
        <dbReference type="Proteomes" id="UP000241829"/>
    </source>
</evidence>
<dbReference type="KEGG" id="melm:C7H73_07530"/>
<evidence type="ECO:0000256" key="2">
    <source>
        <dbReference type="ARBA" id="ARBA00022801"/>
    </source>
</evidence>
<accession>A0A2P1NKH0</accession>